<feature type="chain" id="PRO_5020362438" description="DUF4252 domain-containing protein" evidence="1">
    <location>
        <begin position="19"/>
        <end position="212"/>
    </location>
</feature>
<organism evidence="2 3">
    <name type="scientific">Robertkochia marina</name>
    <dbReference type="NCBI Taxonomy" id="1227945"/>
    <lineage>
        <taxon>Bacteria</taxon>
        <taxon>Pseudomonadati</taxon>
        <taxon>Bacteroidota</taxon>
        <taxon>Flavobacteriia</taxon>
        <taxon>Flavobacteriales</taxon>
        <taxon>Flavobacteriaceae</taxon>
        <taxon>Robertkochia</taxon>
    </lineage>
</organism>
<evidence type="ECO:0000313" key="3">
    <source>
        <dbReference type="Proteomes" id="UP000305939"/>
    </source>
</evidence>
<sequence length="212" mass="23906">MKYFALSVCMLVTTLVFAQKSVYQSDSFENLSKDHKVLAILPFAVRLDLESQGEVSESQLKDLEKQEGYAVQSALESYFLKRDKRKDYRVEFQNVKNTNALLLKAGINLENIDVKTTQELSEILGVDGVITGDVSLNALISEGVDDSFSFIDYISGKSDYGRIAIKLSDGATGKLLWRFEQTIDRKSGKNTNAIIEKMMRTSTRKFPYDKSK</sequence>
<dbReference type="Gene3D" id="3.40.50.10610">
    <property type="entry name" value="ABC-type transport auxiliary lipoprotein component"/>
    <property type="match status" value="1"/>
</dbReference>
<dbReference type="Proteomes" id="UP000305939">
    <property type="component" value="Unassembled WGS sequence"/>
</dbReference>
<dbReference type="EMBL" id="SSMC01000003">
    <property type="protein sequence ID" value="THD66529.1"/>
    <property type="molecule type" value="Genomic_DNA"/>
</dbReference>
<keyword evidence="1" id="KW-0732">Signal</keyword>
<gene>
    <name evidence="2" type="ORF">E7Z59_12090</name>
</gene>
<accession>A0A4S3LY73</accession>
<protein>
    <recommendedName>
        <fullName evidence="4">DUF4252 domain-containing protein</fullName>
    </recommendedName>
</protein>
<evidence type="ECO:0008006" key="4">
    <source>
        <dbReference type="Google" id="ProtNLM"/>
    </source>
</evidence>
<reference evidence="2 3" key="1">
    <citation type="submission" date="2019-04" db="EMBL/GenBank/DDBJ databases">
        <title>Draft genome sequence of Robertkochia marina CC-AMO-30D.</title>
        <authorList>
            <person name="Hameed A."/>
            <person name="Lin S.-Y."/>
            <person name="Shahina M."/>
            <person name="Lai W.-A."/>
            <person name="Young C.-C."/>
        </authorList>
    </citation>
    <scope>NUCLEOTIDE SEQUENCE [LARGE SCALE GENOMIC DNA]</scope>
    <source>
        <strain evidence="2 3">CC-AMO-30D</strain>
    </source>
</reference>
<name>A0A4S3LY73_9FLAO</name>
<keyword evidence="3" id="KW-1185">Reference proteome</keyword>
<feature type="signal peptide" evidence="1">
    <location>
        <begin position="1"/>
        <end position="18"/>
    </location>
</feature>
<dbReference type="RefSeq" id="WP_136336601.1">
    <property type="nucleotide sequence ID" value="NZ_QXMP01000003.1"/>
</dbReference>
<dbReference type="OrthoDB" id="669636at2"/>
<comment type="caution">
    <text evidence="2">The sequence shown here is derived from an EMBL/GenBank/DDBJ whole genome shotgun (WGS) entry which is preliminary data.</text>
</comment>
<evidence type="ECO:0000313" key="2">
    <source>
        <dbReference type="EMBL" id="THD66529.1"/>
    </source>
</evidence>
<evidence type="ECO:0000256" key="1">
    <source>
        <dbReference type="SAM" id="SignalP"/>
    </source>
</evidence>
<dbReference type="AlphaFoldDB" id="A0A4S3LY73"/>
<proteinExistence type="predicted"/>